<dbReference type="Proteomes" id="UP001152300">
    <property type="component" value="Unassembled WGS sequence"/>
</dbReference>
<dbReference type="AlphaFoldDB" id="A0A9X0AAY9"/>
<sequence length="101" mass="11187">MFENSSKIQLTVNIPSDLFSQFGQSNKLVPPTQVPQHLAFLPLRQSNNCIQDTASHCKPLPANSRLLMPGASHPETTCFEKKPNGKTRIRNPGSVLKNDEC</sequence>
<evidence type="ECO:0000256" key="1">
    <source>
        <dbReference type="SAM" id="MobiDB-lite"/>
    </source>
</evidence>
<protein>
    <submittedName>
        <fullName evidence="2">Uncharacterized protein</fullName>
    </submittedName>
</protein>
<dbReference type="EMBL" id="JAPEIS010000015">
    <property type="protein sequence ID" value="KAJ8058853.1"/>
    <property type="molecule type" value="Genomic_DNA"/>
</dbReference>
<keyword evidence="3" id="KW-1185">Reference proteome</keyword>
<evidence type="ECO:0000313" key="2">
    <source>
        <dbReference type="EMBL" id="KAJ8058853.1"/>
    </source>
</evidence>
<evidence type="ECO:0000313" key="3">
    <source>
        <dbReference type="Proteomes" id="UP001152300"/>
    </source>
</evidence>
<proteinExistence type="predicted"/>
<accession>A0A9X0AAY9</accession>
<organism evidence="2 3">
    <name type="scientific">Sclerotinia nivalis</name>
    <dbReference type="NCBI Taxonomy" id="352851"/>
    <lineage>
        <taxon>Eukaryota</taxon>
        <taxon>Fungi</taxon>
        <taxon>Dikarya</taxon>
        <taxon>Ascomycota</taxon>
        <taxon>Pezizomycotina</taxon>
        <taxon>Leotiomycetes</taxon>
        <taxon>Helotiales</taxon>
        <taxon>Sclerotiniaceae</taxon>
        <taxon>Sclerotinia</taxon>
    </lineage>
</organism>
<comment type="caution">
    <text evidence="2">The sequence shown here is derived from an EMBL/GenBank/DDBJ whole genome shotgun (WGS) entry which is preliminary data.</text>
</comment>
<name>A0A9X0AAY9_9HELO</name>
<feature type="region of interest" description="Disordered" evidence="1">
    <location>
        <begin position="65"/>
        <end position="101"/>
    </location>
</feature>
<reference evidence="2" key="1">
    <citation type="submission" date="2022-11" db="EMBL/GenBank/DDBJ databases">
        <title>Genome Resource of Sclerotinia nivalis Strain SnTB1, a Plant Pathogen Isolated from American Ginseng.</title>
        <authorList>
            <person name="Fan S."/>
        </authorList>
    </citation>
    <scope>NUCLEOTIDE SEQUENCE</scope>
    <source>
        <strain evidence="2">SnTB1</strain>
    </source>
</reference>
<gene>
    <name evidence="2" type="ORF">OCU04_011836</name>
</gene>